<dbReference type="PANTHER" id="PTHR35841">
    <property type="entry name" value="PHOSPHONATES-BINDING PERIPLASMIC PROTEIN"/>
    <property type="match status" value="1"/>
</dbReference>
<name>A0A8J7F8S3_9GAMM</name>
<dbReference type="Pfam" id="PF12974">
    <property type="entry name" value="Phosphonate-bd"/>
    <property type="match status" value="1"/>
</dbReference>
<protein>
    <submittedName>
        <fullName evidence="2">Phosphate/phosphite/phosphonate ABC transporter substrate-binding protein</fullName>
    </submittedName>
</protein>
<evidence type="ECO:0000313" key="3">
    <source>
        <dbReference type="Proteomes" id="UP000640333"/>
    </source>
</evidence>
<dbReference type="EMBL" id="JADEYS010000006">
    <property type="protein sequence ID" value="MBE9397165.1"/>
    <property type="molecule type" value="Genomic_DNA"/>
</dbReference>
<dbReference type="AlphaFoldDB" id="A0A8J7F8S3"/>
<proteinExistence type="predicted"/>
<keyword evidence="3" id="KW-1185">Reference proteome</keyword>
<dbReference type="Gene3D" id="3.40.190.10">
    <property type="entry name" value="Periplasmic binding protein-like II"/>
    <property type="match status" value="2"/>
</dbReference>
<gene>
    <name evidence="2" type="ORF">IOQ59_07830</name>
</gene>
<accession>A0A8J7F8S3</accession>
<comment type="caution">
    <text evidence="2">The sequence shown here is derived from an EMBL/GenBank/DDBJ whole genome shotgun (WGS) entry which is preliminary data.</text>
</comment>
<dbReference type="SUPFAM" id="SSF53850">
    <property type="entry name" value="Periplasmic binding protein-like II"/>
    <property type="match status" value="1"/>
</dbReference>
<dbReference type="RefSeq" id="WP_193952711.1">
    <property type="nucleotide sequence ID" value="NZ_JADEYS010000006.1"/>
</dbReference>
<keyword evidence="1" id="KW-0732">Signal</keyword>
<sequence length="268" mass="30059">MKKLASLFVATLLSTPTFADTFTVGVVPQFDVKTLHQIWDPILQEVSHRTGHSFKLKGSPDIPTFEKEFAEAKFDFAYMNPYHYTIAQHYKPLLRDTGRKLFGVLVVKKGSGINSLEQLQNSTIAFPAPNALGASLMIRGELKEIYNIDFTPKYVKTHSSVYLNTVLGRTLSGGGVQKTFNNQKAEIKEKLEILHQTQKVSPHPFVYKASLPSNVVEQVKAALLNMAQNADTQALLAKVPFKKIGLATDADYDDVRRLNLERYYVKPN</sequence>
<feature type="signal peptide" evidence="1">
    <location>
        <begin position="1"/>
        <end position="19"/>
    </location>
</feature>
<dbReference type="PANTHER" id="PTHR35841:SF1">
    <property type="entry name" value="PHOSPHONATES-BINDING PERIPLASMIC PROTEIN"/>
    <property type="match status" value="1"/>
</dbReference>
<reference evidence="2" key="1">
    <citation type="submission" date="2020-10" db="EMBL/GenBank/DDBJ databases">
        <title>Bacterium isolated from coastal waters sediment.</title>
        <authorList>
            <person name="Chen R.-J."/>
            <person name="Lu D.-C."/>
            <person name="Zhu K.-L."/>
            <person name="Du Z.-J."/>
        </authorList>
    </citation>
    <scope>NUCLEOTIDE SEQUENCE</scope>
    <source>
        <strain evidence="2">N1Y112</strain>
    </source>
</reference>
<evidence type="ECO:0000256" key="1">
    <source>
        <dbReference type="SAM" id="SignalP"/>
    </source>
</evidence>
<dbReference type="Proteomes" id="UP000640333">
    <property type="component" value="Unassembled WGS sequence"/>
</dbReference>
<evidence type="ECO:0000313" key="2">
    <source>
        <dbReference type="EMBL" id="MBE9397165.1"/>
    </source>
</evidence>
<feature type="chain" id="PRO_5035180649" evidence="1">
    <location>
        <begin position="20"/>
        <end position="268"/>
    </location>
</feature>
<organism evidence="2 3">
    <name type="scientific">Pontibacterium sinense</name>
    <dbReference type="NCBI Taxonomy" id="2781979"/>
    <lineage>
        <taxon>Bacteria</taxon>
        <taxon>Pseudomonadati</taxon>
        <taxon>Pseudomonadota</taxon>
        <taxon>Gammaproteobacteria</taxon>
        <taxon>Oceanospirillales</taxon>
        <taxon>Oceanospirillaceae</taxon>
        <taxon>Pontibacterium</taxon>
    </lineage>
</organism>